<evidence type="ECO:0000313" key="4">
    <source>
        <dbReference type="RefSeq" id="XP_004916551.1"/>
    </source>
</evidence>
<dbReference type="InterPro" id="IPR035892">
    <property type="entry name" value="C2_domain_sf"/>
</dbReference>
<protein>
    <submittedName>
        <fullName evidence="2 4">C2 calcium-dependent domain-containing protein 4C</fullName>
    </submittedName>
</protein>
<dbReference type="AlphaFoldDB" id="F6W388"/>
<dbReference type="AGR" id="Xenbase:XB-GENE-29082935"/>
<name>F6W388_XENTR</name>
<dbReference type="PANTHER" id="PTHR46291:SF12">
    <property type="entry name" value="C2 CALCIUM-DEPENDENT DOMAIN-CONTAINING PROTEIN 4C"/>
    <property type="match status" value="1"/>
</dbReference>
<dbReference type="Proteomes" id="UP000008143">
    <property type="component" value="Chromosome 3"/>
</dbReference>
<dbReference type="OMA" id="ALRVNCK"/>
<reference evidence="2" key="2">
    <citation type="submission" date="2011-07" db="UniProtKB">
        <authorList>
            <consortium name="Ensembl"/>
        </authorList>
    </citation>
    <scope>IDENTIFICATION</scope>
</reference>
<dbReference type="SUPFAM" id="SSF49562">
    <property type="entry name" value="C2 domain (Calcium/lipid-binding domain, CaLB)"/>
    <property type="match status" value="1"/>
</dbReference>
<dbReference type="OrthoDB" id="9947256at2759"/>
<dbReference type="Bgee" id="ENSXETG00000024842">
    <property type="expression patterns" value="Expressed in ovary and 6 other cell types or tissues"/>
</dbReference>
<evidence type="ECO:0000259" key="1">
    <source>
        <dbReference type="PROSITE" id="PS50004"/>
    </source>
</evidence>
<reference evidence="2" key="1">
    <citation type="journal article" date="2010" name="Science">
        <title>The genome of the Western clawed frog Xenopus tropicalis.</title>
        <authorList>
            <person name="Hellsten U."/>
            <person name="Harland R.M."/>
            <person name="Gilchrist M.J."/>
            <person name="Hendrix D."/>
            <person name="Jurka J."/>
            <person name="Kapitonov V."/>
            <person name="Ovcharenko I."/>
            <person name="Putnam N.H."/>
            <person name="Shu S."/>
            <person name="Taher L."/>
            <person name="Blitz I.L."/>
            <person name="Blumberg B."/>
            <person name="Dichmann D.S."/>
            <person name="Dubchak I."/>
            <person name="Amaya E."/>
            <person name="Detter J.C."/>
            <person name="Fletcher R."/>
            <person name="Gerhard D.S."/>
            <person name="Goodstein D."/>
            <person name="Graves T."/>
            <person name="Grigoriev I.V."/>
            <person name="Grimwood J."/>
            <person name="Kawashima T."/>
            <person name="Lindquist E."/>
            <person name="Lucas S.M."/>
            <person name="Mead P.E."/>
            <person name="Mitros T."/>
            <person name="Ogino H."/>
            <person name="Ohta Y."/>
            <person name="Poliakov A.V."/>
            <person name="Pollet N."/>
            <person name="Robert J."/>
            <person name="Salamov A."/>
            <person name="Sater A.K."/>
            <person name="Schmutz J."/>
            <person name="Terry A."/>
            <person name="Vize P.D."/>
            <person name="Warren W.C."/>
            <person name="Wells D."/>
            <person name="Wills A."/>
            <person name="Wilson R.K."/>
            <person name="Zimmerman L.B."/>
            <person name="Zorn A.M."/>
            <person name="Grainger R."/>
            <person name="Grammer T."/>
            <person name="Khokha M.K."/>
            <person name="Richardson P.M."/>
            <person name="Rokhsar D.S."/>
        </authorList>
    </citation>
    <scope>NUCLEOTIDE SEQUENCE [LARGE SCALE GENOMIC DNA]</scope>
    <source>
        <strain evidence="2">Nigerian</strain>
    </source>
</reference>
<sequence>MVGKRQTPLCSTCPNVLIPSQIPEFCIPPRHQEKKGLKTNTLLRSDYFGSVLESEKLYLPETHIIQVEESIGGENTNADPQSQAALSLPHLLKTQTSYGFCTLLESPNTRRKESLFHSDPADLPLQVRRSHSSTISCWTASCSETYINFKLQPLSISGRFDRDPVSSTDSSPFSSPLLKRALPNSLLKALSQDSMVSKALRVNCKSFATRNNSLSTDEDTSADSSPCVTRRPSYDWAQHLSTQSNIGLLVSFSQLAKDSTVTLDTGGILRLSSEYRSECMRLRIRLVSAEGLYKSSVDSKNISCSISISIVPGKNQKQKSTLIRGSRNPIFNEDFFFEGMEPHDLFQKILKLKALNRTSYVWKENVLGKSKVQLVSVLPI</sequence>
<gene>
    <name evidence="5" type="primary">c2cd4b</name>
    <name evidence="2 4" type="synonym">LOC100496007</name>
</gene>
<organism evidence="2">
    <name type="scientific">Xenopus tropicalis</name>
    <name type="common">Western clawed frog</name>
    <name type="synonym">Silurana tropicalis</name>
    <dbReference type="NCBI Taxonomy" id="8364"/>
    <lineage>
        <taxon>Eukaryota</taxon>
        <taxon>Metazoa</taxon>
        <taxon>Chordata</taxon>
        <taxon>Craniata</taxon>
        <taxon>Vertebrata</taxon>
        <taxon>Euteleostomi</taxon>
        <taxon>Amphibia</taxon>
        <taxon>Batrachia</taxon>
        <taxon>Anura</taxon>
        <taxon>Pipoidea</taxon>
        <taxon>Pipidae</taxon>
        <taxon>Xenopodinae</taxon>
        <taxon>Xenopus</taxon>
        <taxon>Silurana</taxon>
    </lineage>
</organism>
<dbReference type="InterPro" id="IPR043549">
    <property type="entry name" value="C2C4C/C2C4D"/>
</dbReference>
<evidence type="ECO:0000313" key="2">
    <source>
        <dbReference type="Ensembl" id="ENSXETP00000053439"/>
    </source>
</evidence>
<dbReference type="KEGG" id="xtr:100496007"/>
<dbReference type="GeneTree" id="ENSGT00940000162206"/>
<dbReference type="HOGENOM" id="CLU_051964_0_0_1"/>
<feature type="domain" description="C2" evidence="1">
    <location>
        <begin position="265"/>
        <end position="380"/>
    </location>
</feature>
<evidence type="ECO:0000313" key="5">
    <source>
        <dbReference type="Xenbase" id="XB-GENE-29082935"/>
    </source>
</evidence>
<evidence type="ECO:0000313" key="3">
    <source>
        <dbReference type="Proteomes" id="UP000008143"/>
    </source>
</evidence>
<dbReference type="GeneID" id="100496007"/>
<dbReference type="Xenbase" id="XB-GENE-29082935">
    <property type="gene designation" value="c2cd4b"/>
</dbReference>
<dbReference type="eggNOG" id="ENOG502QRF1">
    <property type="taxonomic scope" value="Eukaryota"/>
</dbReference>
<dbReference type="Gene3D" id="2.60.40.150">
    <property type="entry name" value="C2 domain"/>
    <property type="match status" value="1"/>
</dbReference>
<keyword evidence="3" id="KW-1185">Reference proteome</keyword>
<dbReference type="PANTHER" id="PTHR46291">
    <property type="entry name" value="C2 DOMAIN-CONTAINING PROTEIN"/>
    <property type="match status" value="1"/>
</dbReference>
<dbReference type="PROSITE" id="PS50004">
    <property type="entry name" value="C2"/>
    <property type="match status" value="1"/>
</dbReference>
<dbReference type="CTD" id="388125"/>
<proteinExistence type="predicted"/>
<dbReference type="Pfam" id="PF00168">
    <property type="entry name" value="C2"/>
    <property type="match status" value="1"/>
</dbReference>
<reference evidence="4" key="3">
    <citation type="submission" date="2025-04" db="UniProtKB">
        <authorList>
            <consortium name="RefSeq"/>
        </authorList>
    </citation>
    <scope>IDENTIFICATION</scope>
    <source>
        <strain evidence="4">Nigerian</strain>
        <tissue evidence="4">Liver and blood</tissue>
    </source>
</reference>
<dbReference type="InterPro" id="IPR000008">
    <property type="entry name" value="C2_dom"/>
</dbReference>
<dbReference type="Ensembl" id="ENSXETT00000053439">
    <property type="protein sequence ID" value="ENSXETP00000053439"/>
    <property type="gene ID" value="ENSXETG00000024842"/>
</dbReference>
<accession>F6W388</accession>
<dbReference type="RefSeq" id="XP_004916551.1">
    <property type="nucleotide sequence ID" value="XM_004916494.4"/>
</dbReference>